<reference evidence="2" key="1">
    <citation type="journal article" date="2020" name="Fungal Divers.">
        <title>Resolving the Mortierellaceae phylogeny through synthesis of multi-gene phylogenetics and phylogenomics.</title>
        <authorList>
            <person name="Vandepol N."/>
            <person name="Liber J."/>
            <person name="Desiro A."/>
            <person name="Na H."/>
            <person name="Kennedy M."/>
            <person name="Barry K."/>
            <person name="Grigoriev I.V."/>
            <person name="Miller A.N."/>
            <person name="O'Donnell K."/>
            <person name="Stajich J.E."/>
            <person name="Bonito G."/>
        </authorList>
    </citation>
    <scope>NUCLEOTIDE SEQUENCE</scope>
    <source>
        <strain evidence="2">MES-2147</strain>
    </source>
</reference>
<evidence type="ECO:0000313" key="2">
    <source>
        <dbReference type="EMBL" id="KAF9970338.1"/>
    </source>
</evidence>
<name>A0A9P6JFT3_9FUNG</name>
<organism evidence="2 3">
    <name type="scientific">Modicella reniformis</name>
    <dbReference type="NCBI Taxonomy" id="1440133"/>
    <lineage>
        <taxon>Eukaryota</taxon>
        <taxon>Fungi</taxon>
        <taxon>Fungi incertae sedis</taxon>
        <taxon>Mucoromycota</taxon>
        <taxon>Mortierellomycotina</taxon>
        <taxon>Mortierellomycetes</taxon>
        <taxon>Mortierellales</taxon>
        <taxon>Mortierellaceae</taxon>
        <taxon>Modicella</taxon>
    </lineage>
</organism>
<protein>
    <submittedName>
        <fullName evidence="2">Uncharacterized protein</fullName>
    </submittedName>
</protein>
<gene>
    <name evidence="2" type="ORF">BGZ65_011206</name>
</gene>
<evidence type="ECO:0000313" key="3">
    <source>
        <dbReference type="Proteomes" id="UP000749646"/>
    </source>
</evidence>
<keyword evidence="3" id="KW-1185">Reference proteome</keyword>
<dbReference type="EMBL" id="JAAAHW010005003">
    <property type="protein sequence ID" value="KAF9970338.1"/>
    <property type="molecule type" value="Genomic_DNA"/>
</dbReference>
<feature type="compositionally biased region" description="Basic and acidic residues" evidence="1">
    <location>
        <begin position="290"/>
        <end position="310"/>
    </location>
</feature>
<sequence length="398" mass="45176">MDGDDTALYANPVVENSTKEDGSGNHTAPSTTTTTTNTLFVTCSGMYIDVFKVTSEKWIHLHTFKLTSLVPMHSRRVTCKVMMEVISSKTFMWLEDNGICCTLWDLRKGSNISYIFSRDNAKFSDSNFRGSCKIAISLDESVVALPRDDTLTTYYANSGIEINTRRFLDHRIEYVTFHGQDNQLFVILRDSLHLNLCSLILDPLQLSSQIKANQVPIPIIGKTIFTFFNHGALKNKGLVCEARGSEIHCYVSHEPVENEVLINEENLVTIAGVYYPPQTKDENMEPNAGSKERPRAASEERPSGEAMEEHQRVLNVKPRGEELNENKLYEVKVESHKESFQDGDGSMYWVIRVEVVEKDSIQDLGKVVFSFVPEPWMRVSTTDVRQPDKLQSVYFLPR</sequence>
<dbReference type="Proteomes" id="UP000749646">
    <property type="component" value="Unassembled WGS sequence"/>
</dbReference>
<comment type="caution">
    <text evidence="2">The sequence shown here is derived from an EMBL/GenBank/DDBJ whole genome shotgun (WGS) entry which is preliminary data.</text>
</comment>
<dbReference type="AlphaFoldDB" id="A0A9P6JFT3"/>
<proteinExistence type="predicted"/>
<accession>A0A9P6JFT3</accession>
<feature type="region of interest" description="Disordered" evidence="1">
    <location>
        <begin position="278"/>
        <end position="310"/>
    </location>
</feature>
<feature type="non-terminal residue" evidence="2">
    <location>
        <position position="398"/>
    </location>
</feature>
<dbReference type="OrthoDB" id="10693611at2759"/>
<evidence type="ECO:0000256" key="1">
    <source>
        <dbReference type="SAM" id="MobiDB-lite"/>
    </source>
</evidence>